<protein>
    <submittedName>
        <fullName evidence="8">DNA internalization-related competence protein ComEC/Rec2</fullName>
    </submittedName>
</protein>
<dbReference type="NCBIfam" id="TIGR00361">
    <property type="entry name" value="ComEC_Rec2"/>
    <property type="match status" value="1"/>
</dbReference>
<dbReference type="EMBL" id="UOFE01000030">
    <property type="protein sequence ID" value="VAW52700.1"/>
    <property type="molecule type" value="Genomic_DNA"/>
</dbReference>
<evidence type="ECO:0000256" key="4">
    <source>
        <dbReference type="ARBA" id="ARBA00022989"/>
    </source>
</evidence>
<evidence type="ECO:0000256" key="6">
    <source>
        <dbReference type="SAM" id="Phobius"/>
    </source>
</evidence>
<evidence type="ECO:0000256" key="1">
    <source>
        <dbReference type="ARBA" id="ARBA00004651"/>
    </source>
</evidence>
<dbReference type="Gene3D" id="3.60.15.10">
    <property type="entry name" value="Ribonuclease Z/Hydroxyacylglutathione hydrolase-like"/>
    <property type="match status" value="1"/>
</dbReference>
<dbReference type="InterPro" id="IPR025405">
    <property type="entry name" value="DUF4131"/>
</dbReference>
<dbReference type="InterPro" id="IPR052159">
    <property type="entry name" value="Competence_DNA_uptake"/>
</dbReference>
<feature type="domain" description="Metallo-beta-lactamase" evidence="7">
    <location>
        <begin position="570"/>
        <end position="761"/>
    </location>
</feature>
<feature type="transmembrane region" description="Helical" evidence="6">
    <location>
        <begin position="434"/>
        <end position="458"/>
    </location>
</feature>
<dbReference type="CDD" id="cd07731">
    <property type="entry name" value="ComA-like_MBL-fold"/>
    <property type="match status" value="1"/>
</dbReference>
<feature type="transmembrane region" description="Helical" evidence="6">
    <location>
        <begin position="7"/>
        <end position="24"/>
    </location>
</feature>
<dbReference type="SUPFAM" id="SSF56281">
    <property type="entry name" value="Metallo-hydrolase/oxidoreductase"/>
    <property type="match status" value="1"/>
</dbReference>
<feature type="transmembrane region" description="Helical" evidence="6">
    <location>
        <begin position="54"/>
        <end position="79"/>
    </location>
</feature>
<dbReference type="PANTHER" id="PTHR30619:SF1">
    <property type="entry name" value="RECOMBINATION PROTEIN 2"/>
    <property type="match status" value="1"/>
</dbReference>
<evidence type="ECO:0000256" key="5">
    <source>
        <dbReference type="ARBA" id="ARBA00023136"/>
    </source>
</evidence>
<feature type="transmembrane region" description="Helical" evidence="6">
    <location>
        <begin position="30"/>
        <end position="47"/>
    </location>
</feature>
<feature type="transmembrane region" description="Helical" evidence="6">
    <location>
        <begin position="403"/>
        <end position="422"/>
    </location>
</feature>
<reference evidence="8" key="1">
    <citation type="submission" date="2018-06" db="EMBL/GenBank/DDBJ databases">
        <authorList>
            <person name="Zhirakovskaya E."/>
        </authorList>
    </citation>
    <scope>NUCLEOTIDE SEQUENCE</scope>
</reference>
<dbReference type="AlphaFoldDB" id="A0A3B0WJN1"/>
<name>A0A3B0WJN1_9ZZZZ</name>
<evidence type="ECO:0000256" key="3">
    <source>
        <dbReference type="ARBA" id="ARBA00022692"/>
    </source>
</evidence>
<organism evidence="8">
    <name type="scientific">hydrothermal vent metagenome</name>
    <dbReference type="NCBI Taxonomy" id="652676"/>
    <lineage>
        <taxon>unclassified sequences</taxon>
        <taxon>metagenomes</taxon>
        <taxon>ecological metagenomes</taxon>
    </lineage>
</organism>
<feature type="transmembrane region" description="Helical" evidence="6">
    <location>
        <begin position="465"/>
        <end position="486"/>
    </location>
</feature>
<feature type="transmembrane region" description="Helical" evidence="6">
    <location>
        <begin position="498"/>
        <end position="525"/>
    </location>
</feature>
<feature type="transmembrane region" description="Helical" evidence="6">
    <location>
        <begin position="290"/>
        <end position="310"/>
    </location>
</feature>
<dbReference type="InterPro" id="IPR004797">
    <property type="entry name" value="Competence_ComEC/Rec2"/>
</dbReference>
<sequence>MNMKAGMFVYAVAFLLGILFVQQQSVLPSLVPYGVALSLLILLYYVYKIRVKTPVFIVELTLIITIICLIIFGIIYSSYHAHWQLSHRLDEGFVGQNIVLNGTVSNIPVSEGRVQRFQFSINHFQLPGSDISFESEDFFPKKIRLSWYYGRSLKAGENWQLVVRLKPPHGFMNPGGFDYEAWLFQHGIDATGYVRKSNLNRREAKASTGIDTFRQLLGASISEGKSDSFALIKALAIGDKSSISNTQWRVLTNTGTSHLMAISGLHIGLAALFAYSLIRRLIPVAMMQRLPAQHISLSFGLIVAAMYALIAGLSIPTQRAIIMLTVLVLMTLVRRNHRPLDALGFAVLVVLLFDPLAVLSVGFWFSFSAVAVIFISLSPNESIKKSPEQSSLRFKVIQTLKQWVRLQLLISVFLLPLSLFMFQQVSLVSPLANLLLIPYVSFLVVPVVLMAIFSALFLQSLSDMLFYIAATLLDFIWPLLSMFSNLPHALLIKGDVSITQLLLTTVAMLLIYFSKHLVAAIYIAHKKDAPKFIVWLFRAALCFMFVPIMFSGNTELKKNEFILSVLDVGQGSAAVIHTQNHTLVFDAGAKFSERLDAGRSVVIPYLRSQGILKLDRLLISHGDADHIGGAQAIIDEYPDVQLVGQDIEQLHAQNKQICQQGQTWQWDGVSFTFLSPKMNKSDFNRNKRNDRSCVLQVRSQHGSVLLTGDIEKSAERALLDDYEDSLSSDILVVPHHGSNTSSSLDFIRAVNPKISLISAGYKNRYKLPASKVVARYDLEHLKILTTAKSGAITIAITEANPLLVERYRDENAKYWHHFGAQQRFAISRQYR</sequence>
<dbReference type="Pfam" id="PF00753">
    <property type="entry name" value="Lactamase_B"/>
    <property type="match status" value="1"/>
</dbReference>
<keyword evidence="3 6" id="KW-0812">Transmembrane</keyword>
<dbReference type="Pfam" id="PF13567">
    <property type="entry name" value="DUF4131"/>
    <property type="match status" value="1"/>
</dbReference>
<dbReference type="SMART" id="SM00849">
    <property type="entry name" value="Lactamase_B"/>
    <property type="match status" value="1"/>
</dbReference>
<accession>A0A3B0WJN1</accession>
<dbReference type="InterPro" id="IPR036866">
    <property type="entry name" value="RibonucZ/Hydroxyglut_hydro"/>
</dbReference>
<dbReference type="NCBIfam" id="TIGR00360">
    <property type="entry name" value="ComEC_N-term"/>
    <property type="match status" value="1"/>
</dbReference>
<comment type="subcellular location">
    <subcellularLocation>
        <location evidence="1">Cell membrane</location>
        <topology evidence="1">Multi-pass membrane protein</topology>
    </subcellularLocation>
</comment>
<dbReference type="InterPro" id="IPR035681">
    <property type="entry name" value="ComA-like_MBL"/>
</dbReference>
<dbReference type="PANTHER" id="PTHR30619">
    <property type="entry name" value="DNA INTERNALIZATION/COMPETENCE PROTEIN COMEC/REC2"/>
    <property type="match status" value="1"/>
</dbReference>
<keyword evidence="4 6" id="KW-1133">Transmembrane helix</keyword>
<feature type="transmembrane region" description="Helical" evidence="6">
    <location>
        <begin position="532"/>
        <end position="550"/>
    </location>
</feature>
<feature type="transmembrane region" description="Helical" evidence="6">
    <location>
        <begin position="363"/>
        <end position="383"/>
    </location>
</feature>
<keyword evidence="2" id="KW-1003">Cell membrane</keyword>
<proteinExistence type="predicted"/>
<evidence type="ECO:0000259" key="7">
    <source>
        <dbReference type="SMART" id="SM00849"/>
    </source>
</evidence>
<evidence type="ECO:0000313" key="8">
    <source>
        <dbReference type="EMBL" id="VAW52700.1"/>
    </source>
</evidence>
<feature type="transmembrane region" description="Helical" evidence="6">
    <location>
        <begin position="259"/>
        <end position="278"/>
    </location>
</feature>
<gene>
    <name evidence="8" type="ORF">MNBD_GAMMA05-508</name>
</gene>
<dbReference type="InterPro" id="IPR001279">
    <property type="entry name" value="Metallo-B-lactamas"/>
</dbReference>
<dbReference type="GO" id="GO:0005886">
    <property type="term" value="C:plasma membrane"/>
    <property type="evidence" value="ECO:0007669"/>
    <property type="project" value="UniProtKB-SubCell"/>
</dbReference>
<keyword evidence="5 6" id="KW-0472">Membrane</keyword>
<dbReference type="InterPro" id="IPR004477">
    <property type="entry name" value="ComEC_N"/>
</dbReference>
<dbReference type="Pfam" id="PF03772">
    <property type="entry name" value="Competence"/>
    <property type="match status" value="1"/>
</dbReference>
<dbReference type="GO" id="GO:0030420">
    <property type="term" value="P:establishment of competence for transformation"/>
    <property type="evidence" value="ECO:0007669"/>
    <property type="project" value="InterPro"/>
</dbReference>
<evidence type="ECO:0000256" key="2">
    <source>
        <dbReference type="ARBA" id="ARBA00022475"/>
    </source>
</evidence>